<dbReference type="AlphaFoldDB" id="A0A2K3LU13"/>
<reference evidence="1 3" key="2">
    <citation type="journal article" date="2017" name="Front. Plant Sci.">
        <title>Gene Classification and Mining of Molecular Markers Useful in Red Clover (Trifolium pratense) Breeding.</title>
        <authorList>
            <person name="Istvanek J."/>
            <person name="Dluhosova J."/>
            <person name="Dluhos P."/>
            <person name="Patkova L."/>
            <person name="Nedelnik J."/>
            <person name="Repkova J."/>
        </authorList>
    </citation>
    <scope>NUCLEOTIDE SEQUENCE [LARGE SCALE GENOMIC DNA]</scope>
    <source>
        <strain evidence="3">cv. Tatra</strain>
        <tissue evidence="1">Young leaves</tissue>
    </source>
</reference>
<accession>A0A2K3LU13</accession>
<dbReference type="EMBL" id="ASHM01041120">
    <property type="protein sequence ID" value="PNX82022.1"/>
    <property type="molecule type" value="Genomic_DNA"/>
</dbReference>
<dbReference type="Proteomes" id="UP000236291">
    <property type="component" value="Unassembled WGS sequence"/>
</dbReference>
<dbReference type="EMBL" id="ASHM01047901">
    <property type="protein sequence ID" value="PNX85067.1"/>
    <property type="molecule type" value="Genomic_DNA"/>
</dbReference>
<reference evidence="1 3" key="1">
    <citation type="journal article" date="2014" name="Am. J. Bot.">
        <title>Genome assembly and annotation for red clover (Trifolium pratense; Fabaceae).</title>
        <authorList>
            <person name="Istvanek J."/>
            <person name="Jaros M."/>
            <person name="Krenek A."/>
            <person name="Repkova J."/>
        </authorList>
    </citation>
    <scope>NUCLEOTIDE SEQUENCE [LARGE SCALE GENOMIC DNA]</scope>
    <source>
        <strain evidence="3">cv. Tatra</strain>
        <tissue evidence="1">Young leaves</tissue>
    </source>
</reference>
<evidence type="ECO:0008006" key="4">
    <source>
        <dbReference type="Google" id="ProtNLM"/>
    </source>
</evidence>
<sequence>MEEQGVSRQRFCAPWGFVAVNLQIDSQVVLHNMKTGSDSSVARNTFLQRIRSLFELDCEVKICYSYCEAYSCADDLVNTGCDQSSTMIFK</sequence>
<protein>
    <recommendedName>
        <fullName evidence="4">RNase H type-1 domain-containing protein</fullName>
    </recommendedName>
</protein>
<gene>
    <name evidence="1" type="ORF">L195_g038049</name>
    <name evidence="2" type="ORF">L195_g041132</name>
</gene>
<name>A0A2K3LU13_TRIPR</name>
<evidence type="ECO:0000313" key="1">
    <source>
        <dbReference type="EMBL" id="PNX82022.1"/>
    </source>
</evidence>
<evidence type="ECO:0000313" key="2">
    <source>
        <dbReference type="EMBL" id="PNX85067.1"/>
    </source>
</evidence>
<evidence type="ECO:0000313" key="3">
    <source>
        <dbReference type="Proteomes" id="UP000236291"/>
    </source>
</evidence>
<proteinExistence type="predicted"/>
<organism evidence="1 3">
    <name type="scientific">Trifolium pratense</name>
    <name type="common">Red clover</name>
    <dbReference type="NCBI Taxonomy" id="57577"/>
    <lineage>
        <taxon>Eukaryota</taxon>
        <taxon>Viridiplantae</taxon>
        <taxon>Streptophyta</taxon>
        <taxon>Embryophyta</taxon>
        <taxon>Tracheophyta</taxon>
        <taxon>Spermatophyta</taxon>
        <taxon>Magnoliopsida</taxon>
        <taxon>eudicotyledons</taxon>
        <taxon>Gunneridae</taxon>
        <taxon>Pentapetalae</taxon>
        <taxon>rosids</taxon>
        <taxon>fabids</taxon>
        <taxon>Fabales</taxon>
        <taxon>Fabaceae</taxon>
        <taxon>Papilionoideae</taxon>
        <taxon>50 kb inversion clade</taxon>
        <taxon>NPAAA clade</taxon>
        <taxon>Hologalegina</taxon>
        <taxon>IRL clade</taxon>
        <taxon>Trifolieae</taxon>
        <taxon>Trifolium</taxon>
    </lineage>
</organism>
<comment type="caution">
    <text evidence="1">The sequence shown here is derived from an EMBL/GenBank/DDBJ whole genome shotgun (WGS) entry which is preliminary data.</text>
</comment>